<dbReference type="EMBL" id="JBHULE010000002">
    <property type="protein sequence ID" value="MFD2561505.1"/>
    <property type="molecule type" value="Genomic_DNA"/>
</dbReference>
<gene>
    <name evidence="2" type="ORF">ACFSR1_02410</name>
</gene>
<evidence type="ECO:0000313" key="2">
    <source>
        <dbReference type="EMBL" id="MFD2561505.1"/>
    </source>
</evidence>
<dbReference type="Proteomes" id="UP001597319">
    <property type="component" value="Unassembled WGS sequence"/>
</dbReference>
<evidence type="ECO:0000256" key="1">
    <source>
        <dbReference type="SAM" id="SignalP"/>
    </source>
</evidence>
<keyword evidence="1" id="KW-0732">Signal</keyword>
<accession>A0ABW5LAD3</accession>
<protein>
    <submittedName>
        <fullName evidence="2">Tetratricopeptide repeat protein</fullName>
    </submittedName>
</protein>
<feature type="chain" id="PRO_5046087492" evidence="1">
    <location>
        <begin position="21"/>
        <end position="206"/>
    </location>
</feature>
<dbReference type="SUPFAM" id="SSF48452">
    <property type="entry name" value="TPR-like"/>
    <property type="match status" value="1"/>
</dbReference>
<name>A0ABW5LAD3_9FLAO</name>
<dbReference type="InterPro" id="IPR011990">
    <property type="entry name" value="TPR-like_helical_dom_sf"/>
</dbReference>
<dbReference type="Gene3D" id="1.25.40.10">
    <property type="entry name" value="Tetratricopeptide repeat domain"/>
    <property type="match status" value="1"/>
</dbReference>
<dbReference type="RefSeq" id="WP_378289259.1">
    <property type="nucleotide sequence ID" value="NZ_JBHULE010000002.1"/>
</dbReference>
<keyword evidence="3" id="KW-1185">Reference proteome</keyword>
<feature type="signal peptide" evidence="1">
    <location>
        <begin position="1"/>
        <end position="20"/>
    </location>
</feature>
<sequence>MKTIIIILSFFAITSVNSQAAYEKGMGKAFELWGNQKNDEAANLFERIGKAEKDNWLPYYYAAQIHIVKTFNTKDAEEIESRLTKAQNYLNEAKTFSKDNAEILIMEAMLNTAYVVYDGAKYGMTHSGKVEELYQKAKIIEPENPRAILYHAEWQMGAAKFWGKDPKAFCPEIEKAILYFEKEPSSIPFYPDWGKNQIARIQENCK</sequence>
<evidence type="ECO:0000313" key="3">
    <source>
        <dbReference type="Proteomes" id="UP001597319"/>
    </source>
</evidence>
<proteinExistence type="predicted"/>
<organism evidence="2 3">
    <name type="scientific">Aquimarina rubra</name>
    <dbReference type="NCBI Taxonomy" id="1920033"/>
    <lineage>
        <taxon>Bacteria</taxon>
        <taxon>Pseudomonadati</taxon>
        <taxon>Bacteroidota</taxon>
        <taxon>Flavobacteriia</taxon>
        <taxon>Flavobacteriales</taxon>
        <taxon>Flavobacteriaceae</taxon>
        <taxon>Aquimarina</taxon>
    </lineage>
</organism>
<reference evidence="3" key="1">
    <citation type="journal article" date="2019" name="Int. J. Syst. Evol. Microbiol.">
        <title>The Global Catalogue of Microorganisms (GCM) 10K type strain sequencing project: providing services to taxonomists for standard genome sequencing and annotation.</title>
        <authorList>
            <consortium name="The Broad Institute Genomics Platform"/>
            <consortium name="The Broad Institute Genome Sequencing Center for Infectious Disease"/>
            <person name="Wu L."/>
            <person name="Ma J."/>
        </authorList>
    </citation>
    <scope>NUCLEOTIDE SEQUENCE [LARGE SCALE GENOMIC DNA]</scope>
    <source>
        <strain evidence="3">KCTC 52274</strain>
    </source>
</reference>
<comment type="caution">
    <text evidence="2">The sequence shown here is derived from an EMBL/GenBank/DDBJ whole genome shotgun (WGS) entry which is preliminary data.</text>
</comment>